<evidence type="ECO:0000313" key="1">
    <source>
        <dbReference type="EMBL" id="OCX70972.1"/>
    </source>
</evidence>
<protein>
    <submittedName>
        <fullName evidence="1">Uncharacterized protein</fullName>
    </submittedName>
</protein>
<accession>A0A1C2I4Q2</accession>
<organism evidence="1 2">
    <name type="scientific">Acidithiobacillus thiooxidans</name>
    <name type="common">Thiobacillus thiooxidans</name>
    <dbReference type="NCBI Taxonomy" id="930"/>
    <lineage>
        <taxon>Bacteria</taxon>
        <taxon>Pseudomonadati</taxon>
        <taxon>Pseudomonadota</taxon>
        <taxon>Acidithiobacillia</taxon>
        <taxon>Acidithiobacillales</taxon>
        <taxon>Acidithiobacillaceae</taxon>
        <taxon>Acidithiobacillus</taxon>
    </lineage>
</organism>
<evidence type="ECO:0000313" key="2">
    <source>
        <dbReference type="Proteomes" id="UP000095008"/>
    </source>
</evidence>
<proteinExistence type="predicted"/>
<gene>
    <name evidence="1" type="ORF">A6M23_12890</name>
</gene>
<name>A0A1C2I4Q2_ACITH</name>
<dbReference type="EMBL" id="LWRY01000150">
    <property type="protein sequence ID" value="OCX70972.1"/>
    <property type="molecule type" value="Genomic_DNA"/>
</dbReference>
<comment type="caution">
    <text evidence="1">The sequence shown here is derived from an EMBL/GenBank/DDBJ whole genome shotgun (WGS) entry which is preliminary data.</text>
</comment>
<dbReference type="Pfam" id="PF17375">
    <property type="entry name" value="DUF5397"/>
    <property type="match status" value="1"/>
</dbReference>
<dbReference type="Proteomes" id="UP000095008">
    <property type="component" value="Unassembled WGS sequence"/>
</dbReference>
<dbReference type="InterPro" id="IPR035335">
    <property type="entry name" value="DUF5397"/>
</dbReference>
<keyword evidence="2" id="KW-1185">Reference proteome</keyword>
<reference evidence="1" key="1">
    <citation type="journal article" date="2016" name="Int. J. Mol. Sci.">
        <title>Comparative genomics of the extreme acidophile Acidithiobacillus thiooxidans reveals intraspecific divergence and niche adaptation.</title>
        <authorList>
            <person name="Zhang X."/>
            <person name="Feng X."/>
            <person name="Tao J."/>
            <person name="Ma L."/>
            <person name="Xiao Y."/>
            <person name="Liang Y."/>
            <person name="Liu X."/>
            <person name="Yin H."/>
        </authorList>
    </citation>
    <scope>NUCLEOTIDE SEQUENCE [LARGE SCALE GENOMIC DNA]</scope>
    <source>
        <strain evidence="1">DXS-W</strain>
    </source>
</reference>
<sequence length="67" mass="7601">MQPHIADFPHPELIGTFRQFGPFGIPYQILKEGHATAKGWTVEIEVPQTGERLEYPLKDALDDPEAR</sequence>
<dbReference type="AlphaFoldDB" id="A0A1C2I4Q2"/>
<dbReference type="RefSeq" id="WP_065974422.1">
    <property type="nucleotide sequence ID" value="NZ_LWRY01000150.1"/>
</dbReference>
<dbReference type="OrthoDB" id="1551064at2"/>